<keyword evidence="1" id="KW-0812">Transmembrane</keyword>
<evidence type="ECO:0000256" key="1">
    <source>
        <dbReference type="SAM" id="Phobius"/>
    </source>
</evidence>
<protein>
    <submittedName>
        <fullName evidence="3">Rhombotarget A</fullName>
    </submittedName>
</protein>
<dbReference type="InterPro" id="IPR026457">
    <property type="entry name" value="CSLREA_Nterm"/>
</dbReference>
<comment type="caution">
    <text evidence="3">The sequence shown here is derived from an EMBL/GenBank/DDBJ whole genome shotgun (WGS) entry which is preliminary data.</text>
</comment>
<dbReference type="NCBIfam" id="TIGR04212">
    <property type="entry name" value="GlyGly_RbtA"/>
    <property type="match status" value="1"/>
</dbReference>
<evidence type="ECO:0000313" key="4">
    <source>
        <dbReference type="Proteomes" id="UP000276905"/>
    </source>
</evidence>
<evidence type="ECO:0000313" key="3">
    <source>
        <dbReference type="EMBL" id="RSO60612.1"/>
    </source>
</evidence>
<dbReference type="RefSeq" id="WP_081033790.1">
    <property type="nucleotide sequence ID" value="NZ_LLGZ01000206.1"/>
</dbReference>
<dbReference type="NCBIfam" id="TIGR04214">
    <property type="entry name" value="CSLREA_Nterm"/>
    <property type="match status" value="1"/>
</dbReference>
<dbReference type="SUPFAM" id="SSF51126">
    <property type="entry name" value="Pectin lyase-like"/>
    <property type="match status" value="1"/>
</dbReference>
<sequence>MGMLKRSIAFALLAIAGHAYSADIQVTTTTDEDVDNTVCSLREAIQFLKYRASSNAADVEKYANGYNGCGNKDASSNIILQRDKEYTLNKSIVITVPVAISTAKNDSTLVEEGAPNSHNATIKMIGTDQLFRIDDDSVEKASFTVLFVDVNLKGAGSKSVIPQGNGGLIYNHEQLVIQNSRLMDGYATNGGAIYNAGNLSNTTKTAGSVTITNSLMQNNKASQGGVLYSDMPLYYISRSVVRDNEATAANGGLFHAETKFADESTGGYLTSRIIGLSNSTIFHNKGSFIANVRDGMVVNNITMIKNVGGLFFDAPQGNASVSNSILIGNTTNCKASATDKTIVQSNLVTTECNRNASAELPNIIYPASEKLIAGNADEGTCDVPPADGLLCPYSTPSDSFLGFFKPRVLDKYTSLSQSLLINKGRLYSDGTSVGLASCEKQDQRGKNRSGYDELCDLGAIELITNRDDISTHGQDIKYGEIAKFNIADVVGDGELVSPQTCEKMFGKRTDGQVWQSGCMKIVQTSTSSKGTLSIDAQGNLTYVPNGNWHGADVFNLLVVTTTTRFNDAADVYLTIPVQIVQDPPSGIEDKSVSTGGGGSVGGGLVLGLFGLIALRRLKS</sequence>
<dbReference type="InterPro" id="IPR026454">
    <property type="entry name" value="Rhombotarget_A"/>
</dbReference>
<name>A0A3R9RIT2_9GAMM</name>
<feature type="chain" id="PRO_5018786904" evidence="2">
    <location>
        <begin position="22"/>
        <end position="619"/>
    </location>
</feature>
<organism evidence="3 4">
    <name type="scientific">Acinetobacter lactucae</name>
    <dbReference type="NCBI Taxonomy" id="1785128"/>
    <lineage>
        <taxon>Bacteria</taxon>
        <taxon>Pseudomonadati</taxon>
        <taxon>Pseudomonadota</taxon>
        <taxon>Gammaproteobacteria</taxon>
        <taxon>Moraxellales</taxon>
        <taxon>Moraxellaceae</taxon>
        <taxon>Acinetobacter</taxon>
        <taxon>Acinetobacter calcoaceticus/baumannii complex</taxon>
    </lineage>
</organism>
<accession>A0A3R9RIT2</accession>
<keyword evidence="1" id="KW-1133">Transmembrane helix</keyword>
<feature type="signal peptide" evidence="2">
    <location>
        <begin position="1"/>
        <end position="21"/>
    </location>
</feature>
<dbReference type="Proteomes" id="UP000276905">
    <property type="component" value="Unassembled WGS sequence"/>
</dbReference>
<keyword evidence="1" id="KW-0472">Membrane</keyword>
<reference evidence="3 4" key="1">
    <citation type="submission" date="2018-10" db="EMBL/GenBank/DDBJ databases">
        <title>GWAS and RNA-Seq identify cryptic mechanisms of antimicrobial resistance in Acinetobacter baumannii.</title>
        <authorList>
            <person name="Sahl J.W."/>
        </authorList>
    </citation>
    <scope>NUCLEOTIDE SEQUENCE [LARGE SCALE GENOMIC DNA]</scope>
    <source>
        <strain evidence="3 4">TG41018</strain>
    </source>
</reference>
<keyword evidence="2" id="KW-0732">Signal</keyword>
<feature type="transmembrane region" description="Helical" evidence="1">
    <location>
        <begin position="595"/>
        <end position="614"/>
    </location>
</feature>
<gene>
    <name evidence="3" type="primary">rbtA</name>
    <name evidence="3" type="ORF">EA756_00510</name>
</gene>
<dbReference type="AlphaFoldDB" id="A0A3R9RIT2"/>
<dbReference type="InterPro" id="IPR011050">
    <property type="entry name" value="Pectin_lyase_fold/virulence"/>
</dbReference>
<proteinExistence type="predicted"/>
<evidence type="ECO:0000256" key="2">
    <source>
        <dbReference type="SAM" id="SignalP"/>
    </source>
</evidence>
<dbReference type="EMBL" id="RFES01000001">
    <property type="protein sequence ID" value="RSO60612.1"/>
    <property type="molecule type" value="Genomic_DNA"/>
</dbReference>